<sequence length="31" mass="3597">METAEPVIRQELKKKLEEEQDGVKDVVITQL</sequence>
<proteinExistence type="predicted"/>
<dbReference type="AlphaFoldDB" id="A0A382ILE6"/>
<protein>
    <submittedName>
        <fullName evidence="1">Uncharacterized protein</fullName>
    </submittedName>
</protein>
<evidence type="ECO:0000313" key="1">
    <source>
        <dbReference type="EMBL" id="SVB99683.1"/>
    </source>
</evidence>
<name>A0A382ILE6_9ZZZZ</name>
<organism evidence="1">
    <name type="scientific">marine metagenome</name>
    <dbReference type="NCBI Taxonomy" id="408172"/>
    <lineage>
        <taxon>unclassified sequences</taxon>
        <taxon>metagenomes</taxon>
        <taxon>ecological metagenomes</taxon>
    </lineage>
</organism>
<dbReference type="EMBL" id="UINC01067731">
    <property type="protein sequence ID" value="SVB99683.1"/>
    <property type="molecule type" value="Genomic_DNA"/>
</dbReference>
<reference evidence="1" key="1">
    <citation type="submission" date="2018-05" db="EMBL/GenBank/DDBJ databases">
        <authorList>
            <person name="Lanie J.A."/>
            <person name="Ng W.-L."/>
            <person name="Kazmierczak K.M."/>
            <person name="Andrzejewski T.M."/>
            <person name="Davidsen T.M."/>
            <person name="Wayne K.J."/>
            <person name="Tettelin H."/>
            <person name="Glass J.I."/>
            <person name="Rusch D."/>
            <person name="Podicherti R."/>
            <person name="Tsui H.-C.T."/>
            <person name="Winkler M.E."/>
        </authorList>
    </citation>
    <scope>NUCLEOTIDE SEQUENCE</scope>
</reference>
<accession>A0A382ILE6</accession>
<gene>
    <name evidence="1" type="ORF">METZ01_LOCUS252537</name>
</gene>